<dbReference type="InterPro" id="IPR024654">
    <property type="entry name" value="Calcineurin-like_PHP_lpxH"/>
</dbReference>
<gene>
    <name evidence="4" type="ORF">OM076_10405</name>
</gene>
<keyword evidence="2" id="KW-1133">Transmembrane helix</keyword>
<evidence type="ECO:0000256" key="1">
    <source>
        <dbReference type="ARBA" id="ARBA00008950"/>
    </source>
</evidence>
<evidence type="ECO:0000259" key="3">
    <source>
        <dbReference type="Pfam" id="PF12850"/>
    </source>
</evidence>
<reference evidence="4" key="1">
    <citation type="submission" date="2022-10" db="EMBL/GenBank/DDBJ databases">
        <title>The WGS of Solirubrobacter ginsenosidimutans DSM 21036.</title>
        <authorList>
            <person name="Jiang Z."/>
        </authorList>
    </citation>
    <scope>NUCLEOTIDE SEQUENCE</scope>
    <source>
        <strain evidence="4">DSM 21036</strain>
    </source>
</reference>
<dbReference type="SUPFAM" id="SSF56300">
    <property type="entry name" value="Metallo-dependent phosphatases"/>
    <property type="match status" value="1"/>
</dbReference>
<dbReference type="CDD" id="cd00838">
    <property type="entry name" value="MPP_superfamily"/>
    <property type="match status" value="1"/>
</dbReference>
<keyword evidence="2" id="KW-0472">Membrane</keyword>
<dbReference type="EMBL" id="JAPDOD010000006">
    <property type="protein sequence ID" value="MDA0160676.1"/>
    <property type="molecule type" value="Genomic_DNA"/>
</dbReference>
<dbReference type="AlphaFoldDB" id="A0A9X3MRN2"/>
<evidence type="ECO:0000313" key="4">
    <source>
        <dbReference type="EMBL" id="MDA0160676.1"/>
    </source>
</evidence>
<dbReference type="Gene3D" id="3.60.21.10">
    <property type="match status" value="1"/>
</dbReference>
<keyword evidence="2" id="KW-0812">Transmembrane</keyword>
<sequence>MAGPGLLERTPSTKRPPVRSWLKVKVRALLNLRRLLALLLVFAATLFGGYLALVSFHDEDRLSVGEIRMSIDPGHKGALDVYVPLVDWGARFEAIRAPLRVKVDLQTIDRTVAQSLAEGKSLDVQQVRREARDALANYLRKLIALVVAAALVLGLLVAFAIRSRVPRLRWTSLLAIVTSLGIGVALVVLIPPRGEISDPQYYAHGPDIPRALEAVEAARRTSGVLDQELDAQLVGLARLVVAPGRRRSLADQPVITVASDLHNNTVGLGVLERLSNGGPVFFVGDLTDRGSQLETSLVRRSAHSGKPFVFVTGNHDSDYLARALAGEGAIVLTRTGRMREDGTTDKRLVHTIEGLRVAGYDDPYERRSAESFKDRYDSVPDPVEQDKFTGWLMPLIGKVDVVMVHEPALIAPALQILKDKPPQQPLVFLVGHTHKADLQKQPGVTVINGGSVGAGGTGNLSEPTALGIARFVFTLKPSFQPLAADLVSINPGTGSSSARRERLDPTG</sequence>
<dbReference type="Pfam" id="PF12850">
    <property type="entry name" value="Metallophos_2"/>
    <property type="match status" value="1"/>
</dbReference>
<proteinExistence type="inferred from homology"/>
<feature type="transmembrane region" description="Helical" evidence="2">
    <location>
        <begin position="173"/>
        <end position="190"/>
    </location>
</feature>
<protein>
    <submittedName>
        <fullName evidence="4">Metallophosphoesterase</fullName>
    </submittedName>
</protein>
<comment type="caution">
    <text evidence="4">The sequence shown here is derived from an EMBL/GenBank/DDBJ whole genome shotgun (WGS) entry which is preliminary data.</text>
</comment>
<dbReference type="RefSeq" id="WP_270039643.1">
    <property type="nucleotide sequence ID" value="NZ_JAPDOD010000006.1"/>
</dbReference>
<feature type="transmembrane region" description="Helical" evidence="2">
    <location>
        <begin position="35"/>
        <end position="56"/>
    </location>
</feature>
<feature type="domain" description="Calcineurin-like phosphoesterase" evidence="3">
    <location>
        <begin position="255"/>
        <end position="457"/>
    </location>
</feature>
<dbReference type="Proteomes" id="UP001149140">
    <property type="component" value="Unassembled WGS sequence"/>
</dbReference>
<evidence type="ECO:0000256" key="2">
    <source>
        <dbReference type="SAM" id="Phobius"/>
    </source>
</evidence>
<organism evidence="4 5">
    <name type="scientific">Solirubrobacter ginsenosidimutans</name>
    <dbReference type="NCBI Taxonomy" id="490573"/>
    <lineage>
        <taxon>Bacteria</taxon>
        <taxon>Bacillati</taxon>
        <taxon>Actinomycetota</taxon>
        <taxon>Thermoleophilia</taxon>
        <taxon>Solirubrobacterales</taxon>
        <taxon>Solirubrobacteraceae</taxon>
        <taxon>Solirubrobacter</taxon>
    </lineage>
</organism>
<comment type="similarity">
    <text evidence="1">Belongs to the metallophosphoesterase superfamily. YfcE family.</text>
</comment>
<name>A0A9X3MRN2_9ACTN</name>
<dbReference type="InterPro" id="IPR029052">
    <property type="entry name" value="Metallo-depent_PP-like"/>
</dbReference>
<accession>A0A9X3MRN2</accession>
<keyword evidence="5" id="KW-1185">Reference proteome</keyword>
<evidence type="ECO:0000313" key="5">
    <source>
        <dbReference type="Proteomes" id="UP001149140"/>
    </source>
</evidence>
<feature type="transmembrane region" description="Helical" evidence="2">
    <location>
        <begin position="142"/>
        <end position="161"/>
    </location>
</feature>